<organism evidence="2 3">
    <name type="scientific">Phytophthora nicotianae P1976</name>
    <dbReference type="NCBI Taxonomy" id="1317066"/>
    <lineage>
        <taxon>Eukaryota</taxon>
        <taxon>Sar</taxon>
        <taxon>Stramenopiles</taxon>
        <taxon>Oomycota</taxon>
        <taxon>Peronosporomycetes</taxon>
        <taxon>Peronosporales</taxon>
        <taxon>Peronosporaceae</taxon>
        <taxon>Phytophthora</taxon>
    </lineage>
</organism>
<evidence type="ECO:0000256" key="1">
    <source>
        <dbReference type="SAM" id="Coils"/>
    </source>
</evidence>
<evidence type="ECO:0000313" key="3">
    <source>
        <dbReference type="Proteomes" id="UP000028582"/>
    </source>
</evidence>
<dbReference type="EMBL" id="ANJA01004100">
    <property type="protein sequence ID" value="ETO59436.1"/>
    <property type="molecule type" value="Genomic_DNA"/>
</dbReference>
<keyword evidence="1" id="KW-0175">Coiled coil</keyword>
<name>A0A080YYH5_PHYNI</name>
<comment type="caution">
    <text evidence="2">The sequence shown here is derived from an EMBL/GenBank/DDBJ whole genome shotgun (WGS) entry which is preliminary data.</text>
</comment>
<protein>
    <submittedName>
        <fullName evidence="2">Uncharacterized protein</fullName>
    </submittedName>
</protein>
<gene>
    <name evidence="2" type="ORF">F444_22199</name>
</gene>
<dbReference type="Proteomes" id="UP000028582">
    <property type="component" value="Unassembled WGS sequence"/>
</dbReference>
<feature type="coiled-coil region" evidence="1">
    <location>
        <begin position="188"/>
        <end position="222"/>
    </location>
</feature>
<proteinExistence type="predicted"/>
<dbReference type="AlphaFoldDB" id="A0A080YYH5"/>
<evidence type="ECO:0000313" key="2">
    <source>
        <dbReference type="EMBL" id="ETO59436.1"/>
    </source>
</evidence>
<accession>A0A080YYH5</accession>
<sequence length="257" mass="29477">MLPLQLVLRPERNDCAWPSPPRIHARKSRSILTRRVSNRAPLVCSVQQSYLSPPTPKTFRRRSRHLAISQSSWATRDGLNAFIHYWSTVVKTVVSTTTAIAQSLYETASTTLQNWWNGKQEGDVISLEAVDRESSTQDLNDILEENNRLKRMIKFAVSSHAIMNEATSILEDGADLCVKRAGDVVDIKVHEVQERDALTLQLEELQEQLEDKDQEIERLRDGYVWATENLNTKEDEICELHERLEHYETLLKSAKVV</sequence>
<reference evidence="2 3" key="1">
    <citation type="submission" date="2013-11" db="EMBL/GenBank/DDBJ databases">
        <title>The Genome Sequence of Phytophthora parasitica P1976.</title>
        <authorList>
            <consortium name="The Broad Institute Genomics Platform"/>
            <person name="Russ C."/>
            <person name="Tyler B."/>
            <person name="Panabieres F."/>
            <person name="Shan W."/>
            <person name="Tripathy S."/>
            <person name="Grunwald N."/>
            <person name="Machado M."/>
            <person name="Johnson C.S."/>
            <person name="Walker B."/>
            <person name="Young S."/>
            <person name="Zeng Q."/>
            <person name="Gargeya S."/>
            <person name="Fitzgerald M."/>
            <person name="Haas B."/>
            <person name="Abouelleil A."/>
            <person name="Allen A.W."/>
            <person name="Alvarado L."/>
            <person name="Arachchi H.M."/>
            <person name="Berlin A.M."/>
            <person name="Chapman S.B."/>
            <person name="Gainer-Dewar J."/>
            <person name="Goldberg J."/>
            <person name="Griggs A."/>
            <person name="Gujja S."/>
            <person name="Hansen M."/>
            <person name="Howarth C."/>
            <person name="Imamovic A."/>
            <person name="Ireland A."/>
            <person name="Larimer J."/>
            <person name="McCowan C."/>
            <person name="Murphy C."/>
            <person name="Pearson M."/>
            <person name="Poon T.W."/>
            <person name="Priest M."/>
            <person name="Roberts A."/>
            <person name="Saif S."/>
            <person name="Shea T."/>
            <person name="Sisk P."/>
            <person name="Sykes S."/>
            <person name="Wortman J."/>
            <person name="Nusbaum C."/>
            <person name="Birren B."/>
        </authorList>
    </citation>
    <scope>NUCLEOTIDE SEQUENCE [LARGE SCALE GENOMIC DNA]</scope>
    <source>
        <strain evidence="2 3">P1976</strain>
    </source>
</reference>
<dbReference type="OrthoDB" id="126454at2759"/>